<accession>A0A0F9Z891</accession>
<keyword evidence="2" id="KW-0812">Transmembrane</keyword>
<protein>
    <recommendedName>
        <fullName evidence="6">Mid2 domain-containing protein</fullName>
    </recommendedName>
</protein>
<dbReference type="AlphaFoldDB" id="A0A0F9Z891"/>
<evidence type="ECO:0000256" key="2">
    <source>
        <dbReference type="SAM" id="Phobius"/>
    </source>
</evidence>
<comment type="caution">
    <text evidence="4">The sequence shown here is derived from an EMBL/GenBank/DDBJ whole genome shotgun (WGS) entry which is preliminary data.</text>
</comment>
<gene>
    <name evidence="4" type="ORF">THAR02_11072</name>
</gene>
<evidence type="ECO:0000256" key="3">
    <source>
        <dbReference type="SAM" id="SignalP"/>
    </source>
</evidence>
<dbReference type="Proteomes" id="UP000034112">
    <property type="component" value="Unassembled WGS sequence"/>
</dbReference>
<feature type="chain" id="PRO_5002530704" description="Mid2 domain-containing protein" evidence="3">
    <location>
        <begin position="24"/>
        <end position="324"/>
    </location>
</feature>
<dbReference type="EMBL" id="JOKZ01000717">
    <property type="protein sequence ID" value="KKO96826.1"/>
    <property type="molecule type" value="Genomic_DNA"/>
</dbReference>
<proteinExistence type="predicted"/>
<feature type="region of interest" description="Disordered" evidence="1">
    <location>
        <begin position="212"/>
        <end position="232"/>
    </location>
</feature>
<name>A0A0F9Z891_TRIHA</name>
<evidence type="ECO:0000313" key="5">
    <source>
        <dbReference type="Proteomes" id="UP000034112"/>
    </source>
</evidence>
<keyword evidence="2" id="KW-1133">Transmembrane helix</keyword>
<keyword evidence="3" id="KW-0732">Signal</keyword>
<organism evidence="4 5">
    <name type="scientific">Trichoderma harzianum</name>
    <name type="common">Hypocrea lixii</name>
    <dbReference type="NCBI Taxonomy" id="5544"/>
    <lineage>
        <taxon>Eukaryota</taxon>
        <taxon>Fungi</taxon>
        <taxon>Dikarya</taxon>
        <taxon>Ascomycota</taxon>
        <taxon>Pezizomycotina</taxon>
        <taxon>Sordariomycetes</taxon>
        <taxon>Hypocreomycetidae</taxon>
        <taxon>Hypocreales</taxon>
        <taxon>Hypocreaceae</taxon>
        <taxon>Trichoderma</taxon>
    </lineage>
</organism>
<feature type="transmembrane region" description="Helical" evidence="2">
    <location>
        <begin position="239"/>
        <end position="264"/>
    </location>
</feature>
<evidence type="ECO:0008006" key="6">
    <source>
        <dbReference type="Google" id="ProtNLM"/>
    </source>
</evidence>
<dbReference type="OrthoDB" id="3547571at2759"/>
<feature type="region of interest" description="Disordered" evidence="1">
    <location>
        <begin position="281"/>
        <end position="302"/>
    </location>
</feature>
<dbReference type="OMA" id="GICETEI"/>
<sequence>MVVYMMKILAVFLFFSQVNKCRAWNHGNTLPTLAPQLIQHNATEFDKRAVIQTEMSTCGYENGDPKKIRTANPGFDCRVDTMNGLWGLCPVTVIAATDCGLAGSCVDHGSCSGGCGKTADTKLTTFTCGPKQFCSTALLTFGVDQTYSYIGCGGSPKTDHYLISPTADFGSASDKLSSPTTPIMTQVTTSAFSSSLKSTDASVGKASVPITPSIGVGPAEETNGGSGSTNNSHSSANNIGAIIGGVIGGIALLCFSGIVAILLLRRNRAYRHQTPIERAQRDAHESWYHSSPKSKHRHTGGWGPIELQGSQYGRSLDNAIELPG</sequence>
<evidence type="ECO:0000256" key="1">
    <source>
        <dbReference type="SAM" id="MobiDB-lite"/>
    </source>
</evidence>
<feature type="signal peptide" evidence="3">
    <location>
        <begin position="1"/>
        <end position="23"/>
    </location>
</feature>
<evidence type="ECO:0000313" key="4">
    <source>
        <dbReference type="EMBL" id="KKO96826.1"/>
    </source>
</evidence>
<keyword evidence="2" id="KW-0472">Membrane</keyword>
<reference evidence="5" key="1">
    <citation type="journal article" date="2015" name="Genome Announc.">
        <title>Draft whole-genome sequence of the biocontrol agent Trichoderma harzianum T6776.</title>
        <authorList>
            <person name="Baroncelli R."/>
            <person name="Piaggeschi G."/>
            <person name="Fiorini L."/>
            <person name="Bertolini E."/>
            <person name="Zapparata A."/>
            <person name="Pe M.E."/>
            <person name="Sarrocco S."/>
            <person name="Vannacci G."/>
        </authorList>
    </citation>
    <scope>NUCLEOTIDE SEQUENCE [LARGE SCALE GENOMIC DNA]</scope>
    <source>
        <strain evidence="5">T6776</strain>
    </source>
</reference>